<protein>
    <submittedName>
        <fullName evidence="1">Uncharacterized protein</fullName>
    </submittedName>
</protein>
<proteinExistence type="predicted"/>
<evidence type="ECO:0000313" key="2">
    <source>
        <dbReference type="Proteomes" id="UP001429357"/>
    </source>
</evidence>
<comment type="caution">
    <text evidence="1">The sequence shown here is derived from an EMBL/GenBank/DDBJ whole genome shotgun (WGS) entry which is preliminary data.</text>
</comment>
<reference evidence="1" key="2">
    <citation type="submission" date="2024-02" db="EMBL/GenBank/DDBJ databases">
        <title>The Genome Sequence of Enterococcus diestrammenae JM9A.</title>
        <authorList>
            <person name="Earl A."/>
            <person name="Manson A."/>
            <person name="Gilmore M."/>
            <person name="Sanders J."/>
            <person name="Shea T."/>
            <person name="Howe W."/>
            <person name="Livny J."/>
            <person name="Cuomo C."/>
            <person name="Neafsey D."/>
            <person name="Birren B."/>
        </authorList>
    </citation>
    <scope>NUCLEOTIDE SEQUENCE</scope>
    <source>
        <strain evidence="1">JM9A</strain>
    </source>
</reference>
<sequence>MEKEITFVNQPSQEGIARAWEVIFRHYESSSDKVPVPVLQKRDVAEKKEKQA</sequence>
<dbReference type="RefSeq" id="WP_161870602.1">
    <property type="nucleotide sequence ID" value="NZ_MAEI02000001.1"/>
</dbReference>
<accession>A0ABV0EYT3</accession>
<evidence type="ECO:0000313" key="1">
    <source>
        <dbReference type="EMBL" id="MEO1780973.1"/>
    </source>
</evidence>
<reference evidence="1" key="1">
    <citation type="submission" date="2016-06" db="EMBL/GenBank/DDBJ databases">
        <authorList>
            <person name="Van Tyne D."/>
        </authorList>
    </citation>
    <scope>NUCLEOTIDE SEQUENCE</scope>
    <source>
        <strain evidence="1">JM9A</strain>
    </source>
</reference>
<organism evidence="1 2">
    <name type="scientific">Enterococcus diestrammenae</name>
    <dbReference type="NCBI Taxonomy" id="1155073"/>
    <lineage>
        <taxon>Bacteria</taxon>
        <taxon>Bacillati</taxon>
        <taxon>Bacillota</taxon>
        <taxon>Bacilli</taxon>
        <taxon>Lactobacillales</taxon>
        <taxon>Enterococcaceae</taxon>
        <taxon>Enterococcus</taxon>
    </lineage>
</organism>
<gene>
    <name evidence="1" type="ORF">BAU18_000551</name>
</gene>
<name>A0ABV0EYT3_9ENTE</name>
<keyword evidence="2" id="KW-1185">Reference proteome</keyword>
<dbReference type="Proteomes" id="UP001429357">
    <property type="component" value="Unassembled WGS sequence"/>
</dbReference>
<dbReference type="EMBL" id="MAEI02000001">
    <property type="protein sequence ID" value="MEO1780973.1"/>
    <property type="molecule type" value="Genomic_DNA"/>
</dbReference>